<dbReference type="SMART" id="SM00220">
    <property type="entry name" value="S_TKc"/>
    <property type="match status" value="1"/>
</dbReference>
<keyword evidence="2" id="KW-0723">Serine/threonine-protein kinase</keyword>
<dbReference type="GO" id="GO:0004674">
    <property type="term" value="F:protein serine/threonine kinase activity"/>
    <property type="evidence" value="ECO:0007669"/>
    <property type="project" value="UniProtKB-KW"/>
</dbReference>
<feature type="region of interest" description="Disordered" evidence="11">
    <location>
        <begin position="457"/>
        <end position="491"/>
    </location>
</feature>
<dbReference type="PROSITE" id="PS00107">
    <property type="entry name" value="PROTEIN_KINASE_ATP"/>
    <property type="match status" value="1"/>
</dbReference>
<dbReference type="GO" id="GO:0005737">
    <property type="term" value="C:cytoplasm"/>
    <property type="evidence" value="ECO:0007669"/>
    <property type="project" value="TreeGrafter"/>
</dbReference>
<feature type="compositionally biased region" description="Basic residues" evidence="11">
    <location>
        <begin position="477"/>
        <end position="490"/>
    </location>
</feature>
<evidence type="ECO:0000256" key="2">
    <source>
        <dbReference type="ARBA" id="ARBA00022527"/>
    </source>
</evidence>
<protein>
    <recommendedName>
        <fullName evidence="1">non-specific serine/threonine protein kinase</fullName>
        <ecNumber evidence="1">2.7.11.1</ecNumber>
    </recommendedName>
</protein>
<dbReference type="Gene3D" id="1.10.510.10">
    <property type="entry name" value="Transferase(Phosphotransferase) domain 1"/>
    <property type="match status" value="1"/>
</dbReference>
<dbReference type="InterPro" id="IPR000719">
    <property type="entry name" value="Prot_kinase_dom"/>
</dbReference>
<dbReference type="EMBL" id="BACD03000035">
    <property type="protein sequence ID" value="GAO50665.1"/>
    <property type="molecule type" value="Genomic_DNA"/>
</dbReference>
<feature type="compositionally biased region" description="Low complexity" evidence="11">
    <location>
        <begin position="627"/>
        <end position="642"/>
    </location>
</feature>
<evidence type="ECO:0000256" key="7">
    <source>
        <dbReference type="ARBA" id="ARBA00022840"/>
    </source>
</evidence>
<dbReference type="FunFam" id="1.10.510.10:FF:000650">
    <property type="entry name" value="Serine/threonine-protein kinase ppk16"/>
    <property type="match status" value="1"/>
</dbReference>
<proteinExistence type="predicted"/>
<feature type="domain" description="Protein kinase" evidence="12">
    <location>
        <begin position="82"/>
        <end position="328"/>
    </location>
</feature>
<feature type="compositionally biased region" description="Basic and acidic residues" evidence="11">
    <location>
        <begin position="404"/>
        <end position="417"/>
    </location>
</feature>
<dbReference type="SUPFAM" id="SSF56112">
    <property type="entry name" value="Protein kinase-like (PK-like)"/>
    <property type="match status" value="1"/>
</dbReference>
<dbReference type="GO" id="GO:0005524">
    <property type="term" value="F:ATP binding"/>
    <property type="evidence" value="ECO:0007669"/>
    <property type="project" value="UniProtKB-UniRule"/>
</dbReference>
<dbReference type="PROSITE" id="PS50011">
    <property type="entry name" value="PROTEIN_KINASE_DOM"/>
    <property type="match status" value="1"/>
</dbReference>
<feature type="region of interest" description="Disordered" evidence="11">
    <location>
        <begin position="399"/>
        <end position="427"/>
    </location>
</feature>
<dbReference type="PANTHER" id="PTHR24346">
    <property type="entry name" value="MAP/MICROTUBULE AFFINITY-REGULATING KINASE"/>
    <property type="match status" value="1"/>
</dbReference>
<feature type="compositionally biased region" description="Low complexity" evidence="11">
    <location>
        <begin position="609"/>
        <end position="619"/>
    </location>
</feature>
<feature type="compositionally biased region" description="Basic and acidic residues" evidence="11">
    <location>
        <begin position="740"/>
        <end position="750"/>
    </location>
</feature>
<dbReference type="AlphaFoldDB" id="A0A0E9NML5"/>
<keyword evidence="6" id="KW-0418">Kinase</keyword>
<keyword evidence="14" id="KW-1185">Reference proteome</keyword>
<dbReference type="OMA" id="IRSMPHH"/>
<evidence type="ECO:0000313" key="14">
    <source>
        <dbReference type="Proteomes" id="UP000033140"/>
    </source>
</evidence>
<evidence type="ECO:0000256" key="3">
    <source>
        <dbReference type="ARBA" id="ARBA00022553"/>
    </source>
</evidence>
<keyword evidence="5 10" id="KW-0547">Nucleotide-binding</keyword>
<organism evidence="13 14">
    <name type="scientific">Saitoella complicata (strain BCRC 22490 / CBS 7301 / JCM 7358 / NBRC 10748 / NRRL Y-17804)</name>
    <dbReference type="NCBI Taxonomy" id="698492"/>
    <lineage>
        <taxon>Eukaryota</taxon>
        <taxon>Fungi</taxon>
        <taxon>Dikarya</taxon>
        <taxon>Ascomycota</taxon>
        <taxon>Taphrinomycotina</taxon>
        <taxon>Taphrinomycotina incertae sedis</taxon>
        <taxon>Saitoella</taxon>
    </lineage>
</organism>
<dbReference type="InterPro" id="IPR017441">
    <property type="entry name" value="Protein_kinase_ATP_BS"/>
</dbReference>
<evidence type="ECO:0000256" key="10">
    <source>
        <dbReference type="PROSITE-ProRule" id="PRU10141"/>
    </source>
</evidence>
<evidence type="ECO:0000256" key="8">
    <source>
        <dbReference type="ARBA" id="ARBA00047899"/>
    </source>
</evidence>
<sequence>MRRTLEFSVFSRYPSQTVRQQHFNLGIQSNKFNAFGAFIRHSGEVKLIFVFPERNEKASVAAAYNELLQAFSTCEVDTVGNYVLGSLIGKGSFGKVYKATHLPTSATVVVKCTPKTEAANLAREIYHHRRLHHPHIARLFEYICTEENAWLVMEYCSGGELFDYLCRKKRLPEDEVKRLFAQICGAVGYVHSKGCVHRDLKLENILLDKHGNVKLVDFGFTRENDPGKFLETWAGTTAYAPPEMIMGGKYAGEAADAWSTGVILHTLLTGELPFDDDDEQNMRKKIISDDIKIPMDISEHASALIRMLLNKDPVRRPTIQQVLVHPFLAEHGPNQLLSVKATWPVPFTAARETELLEKLSVVGVDTKKMQASVKENKCDLLAGWWWLAWEEEEKKARRRKRKEEKKLEKEVQDDAPKKSNRGASDEEIEKLKEAAKSFKFPPGSVEDKPLPDIKVEEHELDKKGSVWQTISTSSNGKGRKTTPKPKHNRRPSLISSLKAWLTDTNRKSSNVTSLARLSTEPTVSTSTGSNSIGNQIDEAALNAFVRSQTAPTREARRLERSGVPPRLALVGRTASHNRVEKSPLSGPPSGFSSPRAPSRARRPSDLRRNSTSSSVSSFRSIRRNSHSKASSTSSNASSQMKSGRSPGFVNAMTVPVTPPPRHAMSYGFPDVGGSSGVVFGRRRRSAFATPMASRRKCKQGGKGGWGAIVEEEEEEEEGSAMEDHFTEGDGEEEEEDAFEDEGRLSEDHSGHGGSLYVDRVNSWKKRNEDSLTASS</sequence>
<evidence type="ECO:0000259" key="12">
    <source>
        <dbReference type="PROSITE" id="PS50011"/>
    </source>
</evidence>
<dbReference type="GO" id="GO:0035556">
    <property type="term" value="P:intracellular signal transduction"/>
    <property type="evidence" value="ECO:0007669"/>
    <property type="project" value="TreeGrafter"/>
</dbReference>
<dbReference type="Proteomes" id="UP000033140">
    <property type="component" value="Unassembled WGS sequence"/>
</dbReference>
<dbReference type="InterPro" id="IPR011009">
    <property type="entry name" value="Kinase-like_dom_sf"/>
</dbReference>
<dbReference type="STRING" id="698492.A0A0E9NML5"/>
<gene>
    <name evidence="13" type="ORF">G7K_4787-t1</name>
</gene>
<feature type="compositionally biased region" description="Polar residues" evidence="11">
    <location>
        <begin position="466"/>
        <end position="476"/>
    </location>
</feature>
<reference evidence="13 14" key="2">
    <citation type="journal article" date="2014" name="J. Gen. Appl. Microbiol.">
        <title>The early diverging ascomycetous budding yeast Saitoella complicata has three histone deacetylases belonging to the Clr6, Hos2, and Rpd3 lineages.</title>
        <authorList>
            <person name="Nishida H."/>
            <person name="Matsumoto T."/>
            <person name="Kondo S."/>
            <person name="Hamamoto M."/>
            <person name="Yoshikawa H."/>
        </authorList>
    </citation>
    <scope>NUCLEOTIDE SEQUENCE [LARGE SCALE GENOMIC DNA]</scope>
    <source>
        <strain evidence="13 14">NRRL Y-17804</strain>
    </source>
</reference>
<name>A0A0E9NML5_SAICN</name>
<evidence type="ECO:0000256" key="4">
    <source>
        <dbReference type="ARBA" id="ARBA00022679"/>
    </source>
</evidence>
<reference evidence="13 14" key="1">
    <citation type="journal article" date="2011" name="J. Gen. Appl. Microbiol.">
        <title>Draft genome sequencing of the enigmatic yeast Saitoella complicata.</title>
        <authorList>
            <person name="Nishida H."/>
            <person name="Hamamoto M."/>
            <person name="Sugiyama J."/>
        </authorList>
    </citation>
    <scope>NUCLEOTIDE SEQUENCE [LARGE SCALE GENOMIC DNA]</scope>
    <source>
        <strain evidence="13 14">NRRL Y-17804</strain>
    </source>
</reference>
<evidence type="ECO:0000256" key="1">
    <source>
        <dbReference type="ARBA" id="ARBA00012513"/>
    </source>
</evidence>
<keyword evidence="3" id="KW-0597">Phosphoprotein</keyword>
<comment type="caution">
    <text evidence="13">The sequence shown here is derived from an EMBL/GenBank/DDBJ whole genome shotgun (WGS) entry which is preliminary data.</text>
</comment>
<feature type="region of interest" description="Disordered" evidence="11">
    <location>
        <begin position="504"/>
        <end position="534"/>
    </location>
</feature>
<feature type="compositionally biased region" description="Acidic residues" evidence="11">
    <location>
        <begin position="728"/>
        <end position="739"/>
    </location>
</feature>
<dbReference type="Pfam" id="PF00069">
    <property type="entry name" value="Pkinase"/>
    <property type="match status" value="1"/>
</dbReference>
<dbReference type="CDD" id="cd14003">
    <property type="entry name" value="STKc_AMPK-like"/>
    <property type="match status" value="1"/>
</dbReference>
<keyword evidence="7 10" id="KW-0067">ATP-binding</keyword>
<dbReference type="EC" id="2.7.11.1" evidence="1"/>
<feature type="region of interest" description="Disordered" evidence="11">
    <location>
        <begin position="712"/>
        <end position="761"/>
    </location>
</feature>
<comment type="catalytic activity">
    <reaction evidence="9">
        <text>L-seryl-[protein] + ATP = O-phospho-L-seryl-[protein] + ADP + H(+)</text>
        <dbReference type="Rhea" id="RHEA:17989"/>
        <dbReference type="Rhea" id="RHEA-COMP:9863"/>
        <dbReference type="Rhea" id="RHEA-COMP:11604"/>
        <dbReference type="ChEBI" id="CHEBI:15378"/>
        <dbReference type="ChEBI" id="CHEBI:29999"/>
        <dbReference type="ChEBI" id="CHEBI:30616"/>
        <dbReference type="ChEBI" id="CHEBI:83421"/>
        <dbReference type="ChEBI" id="CHEBI:456216"/>
        <dbReference type="EC" id="2.7.11.1"/>
    </reaction>
</comment>
<feature type="region of interest" description="Disordered" evidence="11">
    <location>
        <begin position="548"/>
        <end position="656"/>
    </location>
</feature>
<dbReference type="PROSITE" id="PS00108">
    <property type="entry name" value="PROTEIN_KINASE_ST"/>
    <property type="match status" value="1"/>
</dbReference>
<feature type="compositionally biased region" description="Low complexity" evidence="11">
    <location>
        <begin position="582"/>
        <end position="597"/>
    </location>
</feature>
<evidence type="ECO:0000256" key="6">
    <source>
        <dbReference type="ARBA" id="ARBA00022777"/>
    </source>
</evidence>
<feature type="binding site" evidence="10">
    <location>
        <position position="111"/>
    </location>
    <ligand>
        <name>ATP</name>
        <dbReference type="ChEBI" id="CHEBI:30616"/>
    </ligand>
</feature>
<dbReference type="PANTHER" id="PTHR24346:SF110">
    <property type="entry name" value="NON-SPECIFIC SERINE_THREONINE PROTEIN KINASE"/>
    <property type="match status" value="1"/>
</dbReference>
<evidence type="ECO:0000256" key="5">
    <source>
        <dbReference type="ARBA" id="ARBA00022741"/>
    </source>
</evidence>
<accession>A0A0E9NML5</accession>
<evidence type="ECO:0000256" key="11">
    <source>
        <dbReference type="SAM" id="MobiDB-lite"/>
    </source>
</evidence>
<feature type="compositionally biased region" description="Polar residues" evidence="11">
    <location>
        <begin position="507"/>
        <end position="534"/>
    </location>
</feature>
<evidence type="ECO:0000313" key="13">
    <source>
        <dbReference type="EMBL" id="GAO50665.1"/>
    </source>
</evidence>
<comment type="catalytic activity">
    <reaction evidence="8">
        <text>L-threonyl-[protein] + ATP = O-phospho-L-threonyl-[protein] + ADP + H(+)</text>
        <dbReference type="Rhea" id="RHEA:46608"/>
        <dbReference type="Rhea" id="RHEA-COMP:11060"/>
        <dbReference type="Rhea" id="RHEA-COMP:11605"/>
        <dbReference type="ChEBI" id="CHEBI:15378"/>
        <dbReference type="ChEBI" id="CHEBI:30013"/>
        <dbReference type="ChEBI" id="CHEBI:30616"/>
        <dbReference type="ChEBI" id="CHEBI:61977"/>
        <dbReference type="ChEBI" id="CHEBI:456216"/>
        <dbReference type="EC" id="2.7.11.1"/>
    </reaction>
</comment>
<reference evidence="13 14" key="3">
    <citation type="journal article" date="2015" name="Genome Announc.">
        <title>Draft Genome Sequence of the Archiascomycetous Yeast Saitoella complicata.</title>
        <authorList>
            <person name="Yamauchi K."/>
            <person name="Kondo S."/>
            <person name="Hamamoto M."/>
            <person name="Takahashi Y."/>
            <person name="Ogura Y."/>
            <person name="Hayashi T."/>
            <person name="Nishida H."/>
        </authorList>
    </citation>
    <scope>NUCLEOTIDE SEQUENCE [LARGE SCALE GENOMIC DNA]</scope>
    <source>
        <strain evidence="13 14">NRRL Y-17804</strain>
    </source>
</reference>
<keyword evidence="4" id="KW-0808">Transferase</keyword>
<dbReference type="InterPro" id="IPR008271">
    <property type="entry name" value="Ser/Thr_kinase_AS"/>
</dbReference>
<evidence type="ECO:0000256" key="9">
    <source>
        <dbReference type="ARBA" id="ARBA00048679"/>
    </source>
</evidence>